<name>A0A8K0GWM6_9ROSA</name>
<evidence type="ECO:0000313" key="3">
    <source>
        <dbReference type="Proteomes" id="UP000796880"/>
    </source>
</evidence>
<feature type="region of interest" description="Disordered" evidence="1">
    <location>
        <begin position="1"/>
        <end position="38"/>
    </location>
</feature>
<evidence type="ECO:0000256" key="1">
    <source>
        <dbReference type="SAM" id="MobiDB-lite"/>
    </source>
</evidence>
<feature type="compositionally biased region" description="Basic residues" evidence="1">
    <location>
        <begin position="215"/>
        <end position="226"/>
    </location>
</feature>
<dbReference type="Proteomes" id="UP000796880">
    <property type="component" value="Unassembled WGS sequence"/>
</dbReference>
<evidence type="ECO:0000313" key="2">
    <source>
        <dbReference type="EMBL" id="KAF3440816.1"/>
    </source>
</evidence>
<reference evidence="2" key="1">
    <citation type="submission" date="2020-03" db="EMBL/GenBank/DDBJ databases">
        <title>A high-quality chromosome-level genome assembly of a woody plant with both climbing and erect habits, Rhamnella rubrinervis.</title>
        <authorList>
            <person name="Lu Z."/>
            <person name="Yang Y."/>
            <person name="Zhu X."/>
            <person name="Sun Y."/>
        </authorList>
    </citation>
    <scope>NUCLEOTIDE SEQUENCE</scope>
    <source>
        <strain evidence="2">BYM</strain>
        <tissue evidence="2">Leaf</tissue>
    </source>
</reference>
<keyword evidence="3" id="KW-1185">Reference proteome</keyword>
<dbReference type="EMBL" id="VOIH02000008">
    <property type="protein sequence ID" value="KAF3440816.1"/>
    <property type="molecule type" value="Genomic_DNA"/>
</dbReference>
<feature type="compositionally biased region" description="Polar residues" evidence="1">
    <location>
        <begin position="8"/>
        <end position="21"/>
    </location>
</feature>
<feature type="compositionally biased region" description="Basic and acidic residues" evidence="1">
    <location>
        <begin position="196"/>
        <end position="206"/>
    </location>
</feature>
<accession>A0A8K0GWM6</accession>
<dbReference type="OrthoDB" id="1000653at2759"/>
<organism evidence="2 3">
    <name type="scientific">Rhamnella rubrinervis</name>
    <dbReference type="NCBI Taxonomy" id="2594499"/>
    <lineage>
        <taxon>Eukaryota</taxon>
        <taxon>Viridiplantae</taxon>
        <taxon>Streptophyta</taxon>
        <taxon>Embryophyta</taxon>
        <taxon>Tracheophyta</taxon>
        <taxon>Spermatophyta</taxon>
        <taxon>Magnoliopsida</taxon>
        <taxon>eudicotyledons</taxon>
        <taxon>Gunneridae</taxon>
        <taxon>Pentapetalae</taxon>
        <taxon>rosids</taxon>
        <taxon>fabids</taxon>
        <taxon>Rosales</taxon>
        <taxon>Rhamnaceae</taxon>
        <taxon>rhamnoid group</taxon>
        <taxon>Rhamneae</taxon>
        <taxon>Rhamnella</taxon>
    </lineage>
</organism>
<protein>
    <submittedName>
        <fullName evidence="2">Uncharacterized protein</fullName>
    </submittedName>
</protein>
<gene>
    <name evidence="2" type="ORF">FNV43_RR19102</name>
</gene>
<sequence>MREGRSNPPFQGETQDAQVTSRYGGHGGQGGRRDGKVGSCGAKHGGLSVLETLMKVQMEELKEETRGLALCMQLVVPSPLNMRFHSGWMFPNPRSLVARDAKELDNFMWHMERYFEGLNMHDEAKGGSFFNFMDGLQLWHLELQRREYKTSPPPHHRSKLSWIIGMITEGSHGGQSHNFIKREAMRLGLKFERQPKDREYRGKTMDGDTETWARSLKRSKTPHRPKLPKELPPNGEVDQLEGKFYKHYGSIEACHDTKGIRHPKNNLDSHTIVVNHKGGVHPLSKLSNGTKHADLGTTRKTTKRMDPQGNTMLKTLCSKETTERQAFMTRNDLEENHPSHEYFVRKGRPVKQVWNPQLHIGNLDYLKGSISSKRMFSSTFLHLGEACGVLRCV</sequence>
<feature type="region of interest" description="Disordered" evidence="1">
    <location>
        <begin position="196"/>
        <end position="237"/>
    </location>
</feature>
<dbReference type="AlphaFoldDB" id="A0A8K0GWM6"/>
<comment type="caution">
    <text evidence="2">The sequence shown here is derived from an EMBL/GenBank/DDBJ whole genome shotgun (WGS) entry which is preliminary data.</text>
</comment>
<proteinExistence type="predicted"/>